<feature type="compositionally biased region" description="Basic and acidic residues" evidence="1">
    <location>
        <begin position="148"/>
        <end position="158"/>
    </location>
</feature>
<keyword evidence="3" id="KW-1185">Reference proteome</keyword>
<dbReference type="PANTHER" id="PTHR33244:SF3">
    <property type="entry name" value="PEPTIDASE A2 DOMAIN-CONTAINING PROTEIN"/>
    <property type="match status" value="1"/>
</dbReference>
<accession>A0A4Y2HTJ6</accession>
<dbReference type="OrthoDB" id="6514811at2759"/>
<feature type="region of interest" description="Disordered" evidence="1">
    <location>
        <begin position="131"/>
        <end position="192"/>
    </location>
</feature>
<dbReference type="PANTHER" id="PTHR33244">
    <property type="entry name" value="INTEGRASE CATALYTIC DOMAIN-CONTAINING PROTEIN-RELATED"/>
    <property type="match status" value="1"/>
</dbReference>
<evidence type="ECO:0000256" key="1">
    <source>
        <dbReference type="SAM" id="MobiDB-lite"/>
    </source>
</evidence>
<reference evidence="2 3" key="1">
    <citation type="journal article" date="2019" name="Sci. Rep.">
        <title>Orb-weaving spider Araneus ventricosus genome elucidates the spidroin gene catalogue.</title>
        <authorList>
            <person name="Kono N."/>
            <person name="Nakamura H."/>
            <person name="Ohtoshi R."/>
            <person name="Moran D.A.P."/>
            <person name="Shinohara A."/>
            <person name="Yoshida Y."/>
            <person name="Fujiwara M."/>
            <person name="Mori M."/>
            <person name="Tomita M."/>
            <person name="Arakawa K."/>
        </authorList>
    </citation>
    <scope>NUCLEOTIDE SEQUENCE [LARGE SCALE GENOMIC DNA]</scope>
</reference>
<protein>
    <submittedName>
        <fullName evidence="2">Uncharacterized protein</fullName>
    </submittedName>
</protein>
<evidence type="ECO:0000313" key="2">
    <source>
        <dbReference type="EMBL" id="GBM68495.1"/>
    </source>
</evidence>
<organism evidence="2 3">
    <name type="scientific">Araneus ventricosus</name>
    <name type="common">Orbweaver spider</name>
    <name type="synonym">Epeira ventricosa</name>
    <dbReference type="NCBI Taxonomy" id="182803"/>
    <lineage>
        <taxon>Eukaryota</taxon>
        <taxon>Metazoa</taxon>
        <taxon>Ecdysozoa</taxon>
        <taxon>Arthropoda</taxon>
        <taxon>Chelicerata</taxon>
        <taxon>Arachnida</taxon>
        <taxon>Araneae</taxon>
        <taxon>Araneomorphae</taxon>
        <taxon>Entelegynae</taxon>
        <taxon>Araneoidea</taxon>
        <taxon>Araneidae</taxon>
        <taxon>Araneus</taxon>
    </lineage>
</organism>
<dbReference type="AlphaFoldDB" id="A0A4Y2HTJ6"/>
<comment type="caution">
    <text evidence="2">The sequence shown here is derived from an EMBL/GenBank/DDBJ whole genome shotgun (WGS) entry which is preliminary data.</text>
</comment>
<sequence>MDKNFKKHFEKSLDEDPYLMMLVLRTTYLENGYSPPELLMGRKLRTNLPMTKKSLIPKIPEAEDIRRKELKYGVNQKNYYDKHHRVKDLQELEPGQVVWITDQRSYGRIKAKQAAPRSYLVETPVGIIRPNRFHLPPSSGQLEYDQDDTTKELPDFPRDSSPVSLSDDMPGTPILYRSSPTPPSTFSALRSPEQFYGTRSGWTVRPPDRLDL</sequence>
<gene>
    <name evidence="2" type="ORF">AVEN_144204_1</name>
</gene>
<dbReference type="Proteomes" id="UP000499080">
    <property type="component" value="Unassembled WGS sequence"/>
</dbReference>
<evidence type="ECO:0000313" key="3">
    <source>
        <dbReference type="Proteomes" id="UP000499080"/>
    </source>
</evidence>
<name>A0A4Y2HTJ6_ARAVE</name>
<dbReference type="EMBL" id="BGPR01002145">
    <property type="protein sequence ID" value="GBM68495.1"/>
    <property type="molecule type" value="Genomic_DNA"/>
</dbReference>
<proteinExistence type="predicted"/>